<sequence>MLGKKGNRLALYSHTGNQAGTLSLPIATVIVNKCNISPVILQLFFTLFDDRLASVIDEPCAMGDWGKLNINP</sequence>
<proteinExistence type="predicted"/>
<protein>
    <submittedName>
        <fullName evidence="1">Uncharacterized protein</fullName>
    </submittedName>
</protein>
<comment type="caution">
    <text evidence="1">The sequence shown here is derived from an EMBL/GenBank/DDBJ whole genome shotgun (WGS) entry which is preliminary data.</text>
</comment>
<organism evidence="1">
    <name type="scientific">Tolypothrix bouteillei VB521301</name>
    <dbReference type="NCBI Taxonomy" id="1479485"/>
    <lineage>
        <taxon>Bacteria</taxon>
        <taxon>Bacillati</taxon>
        <taxon>Cyanobacteriota</taxon>
        <taxon>Cyanophyceae</taxon>
        <taxon>Nostocales</taxon>
        <taxon>Tolypothrichaceae</taxon>
        <taxon>Tolypothrix</taxon>
    </lineage>
</organism>
<name>A0A0C1RMR0_9CYAN</name>
<dbReference type="AlphaFoldDB" id="A0A0C1RMR0"/>
<dbReference type="EMBL" id="JHEG02000019">
    <property type="protein sequence ID" value="KIE13260.1"/>
    <property type="molecule type" value="Genomic_DNA"/>
</dbReference>
<reference evidence="1" key="1">
    <citation type="journal article" date="2015" name="Genome Announc.">
        <title>Draft Genome Sequence of Tolypothrix boutellei Strain VB521301.</title>
        <authorList>
            <person name="Chandrababunaidu M.M."/>
            <person name="Singh D."/>
            <person name="Sen D."/>
            <person name="Bhan S."/>
            <person name="Das S."/>
            <person name="Gupta A."/>
            <person name="Adhikary S.P."/>
            <person name="Tripathy S."/>
        </authorList>
    </citation>
    <scope>NUCLEOTIDE SEQUENCE</scope>
    <source>
        <strain evidence="1">VB521301</strain>
    </source>
</reference>
<accession>A0A0C1RMR0</accession>
<evidence type="ECO:0000313" key="1">
    <source>
        <dbReference type="EMBL" id="KIE13260.1"/>
    </source>
</evidence>
<gene>
    <name evidence="1" type="ORF">DA73_0207775</name>
</gene>